<evidence type="ECO:0000313" key="16">
    <source>
        <dbReference type="RefSeq" id="XP_031749669.1"/>
    </source>
</evidence>
<dbReference type="FunFam" id="1.20.1070.10:FF:000015">
    <property type="entry name" value="Olfactory receptor"/>
    <property type="match status" value="1"/>
</dbReference>
<dbReference type="Proteomes" id="UP000008143">
    <property type="component" value="Chromosome 9"/>
</dbReference>
<protein>
    <recommendedName>
        <fullName evidence="12">Olfactory receptor</fullName>
    </recommendedName>
</protein>
<dbReference type="PROSITE" id="PS00237">
    <property type="entry name" value="G_PROTEIN_RECEP_F1_1"/>
    <property type="match status" value="1"/>
</dbReference>
<name>A0A8J1IVP8_XENTR</name>
<feature type="transmembrane region" description="Helical" evidence="12">
    <location>
        <begin position="176"/>
        <end position="195"/>
    </location>
</feature>
<dbReference type="GO" id="GO:0004984">
    <property type="term" value="F:olfactory receptor activity"/>
    <property type="evidence" value="ECO:0000318"/>
    <property type="project" value="GO_Central"/>
</dbReference>
<dbReference type="InterPro" id="IPR000276">
    <property type="entry name" value="GPCR_Rhodpsn"/>
</dbReference>
<keyword evidence="12" id="KW-0716">Sensory transduction</keyword>
<keyword evidence="8 12" id="KW-0472">Membrane</keyword>
<feature type="transmembrane region" description="Helical" evidence="12">
    <location>
        <begin position="268"/>
        <end position="291"/>
    </location>
</feature>
<keyword evidence="4 11" id="KW-0812">Transmembrane</keyword>
<keyword evidence="3 12" id="KW-1003">Cell membrane</keyword>
<evidence type="ECO:0000256" key="11">
    <source>
        <dbReference type="RuleBase" id="RU000688"/>
    </source>
</evidence>
<comment type="subcellular location">
    <subcellularLocation>
        <location evidence="1 12">Cell membrane</location>
        <topology evidence="1 12">Multi-pass membrane protein</topology>
    </subcellularLocation>
</comment>
<dbReference type="InterPro" id="IPR017452">
    <property type="entry name" value="GPCR_Rhodpsn_7TM"/>
</dbReference>
<evidence type="ECO:0000256" key="12">
    <source>
        <dbReference type="RuleBase" id="RU363047"/>
    </source>
</evidence>
<evidence type="ECO:0000256" key="6">
    <source>
        <dbReference type="ARBA" id="ARBA00022989"/>
    </source>
</evidence>
<dbReference type="AlphaFoldDB" id="A0A8J1IVP8"/>
<feature type="transmembrane region" description="Helical" evidence="12">
    <location>
        <begin position="312"/>
        <end position="336"/>
    </location>
</feature>
<dbReference type="Gene3D" id="1.20.1070.10">
    <property type="entry name" value="Rhodopsin 7-helix transmembrane proteins"/>
    <property type="match status" value="1"/>
</dbReference>
<evidence type="ECO:0000256" key="7">
    <source>
        <dbReference type="ARBA" id="ARBA00023040"/>
    </source>
</evidence>
<dbReference type="Xenbase" id="XB-GENE-29093267">
    <property type="gene designation" value="or5ar43"/>
</dbReference>
<dbReference type="PRINTS" id="PR00245">
    <property type="entry name" value="OLFACTORYR"/>
</dbReference>
<dbReference type="AGR" id="Xenbase:XB-GENE-29093267"/>
<proteinExistence type="inferred from homology"/>
<evidence type="ECO:0000256" key="9">
    <source>
        <dbReference type="ARBA" id="ARBA00023170"/>
    </source>
</evidence>
<keyword evidence="9 11" id="KW-0675">Receptor</keyword>
<feature type="transmembrane region" description="Helical" evidence="12">
    <location>
        <begin position="215"/>
        <end position="233"/>
    </location>
</feature>
<feature type="transmembrane region" description="Helical" evidence="12">
    <location>
        <begin position="135"/>
        <end position="156"/>
    </location>
</feature>
<evidence type="ECO:0000256" key="13">
    <source>
        <dbReference type="SAM" id="MobiDB-lite"/>
    </source>
</evidence>
<evidence type="ECO:0000313" key="17">
    <source>
        <dbReference type="Xenbase" id="XB-GENE-29093267"/>
    </source>
</evidence>
<dbReference type="InterPro" id="IPR050516">
    <property type="entry name" value="Olfactory_GPCR"/>
</dbReference>
<feature type="domain" description="G-protein coupled receptors family 1 profile" evidence="14">
    <location>
        <begin position="116"/>
        <end position="365"/>
    </location>
</feature>
<dbReference type="PRINTS" id="PR00237">
    <property type="entry name" value="GPCRRHODOPSN"/>
</dbReference>
<dbReference type="RefSeq" id="XP_031749669.1">
    <property type="nucleotide sequence ID" value="XM_031893809.1"/>
</dbReference>
<organism evidence="15 16">
    <name type="scientific">Xenopus tropicalis</name>
    <name type="common">Western clawed frog</name>
    <name type="synonym">Silurana tropicalis</name>
    <dbReference type="NCBI Taxonomy" id="8364"/>
    <lineage>
        <taxon>Eukaryota</taxon>
        <taxon>Metazoa</taxon>
        <taxon>Chordata</taxon>
        <taxon>Craniata</taxon>
        <taxon>Vertebrata</taxon>
        <taxon>Euteleostomi</taxon>
        <taxon>Amphibia</taxon>
        <taxon>Batrachia</taxon>
        <taxon>Anura</taxon>
        <taxon>Pipoidea</taxon>
        <taxon>Pipidae</taxon>
        <taxon>Xenopodinae</taxon>
        <taxon>Xenopus</taxon>
        <taxon>Silurana</taxon>
    </lineage>
</organism>
<keyword evidence="15" id="KW-1185">Reference proteome</keyword>
<evidence type="ECO:0000313" key="15">
    <source>
        <dbReference type="Proteomes" id="UP000008143"/>
    </source>
</evidence>
<feature type="transmembrane region" description="Helical" evidence="12">
    <location>
        <begin position="99"/>
        <end position="123"/>
    </location>
</feature>
<keyword evidence="6 12" id="KW-1133">Transmembrane helix</keyword>
<dbReference type="PROSITE" id="PS50262">
    <property type="entry name" value="G_PROTEIN_RECEP_F1_2"/>
    <property type="match status" value="1"/>
</dbReference>
<sequence>MELKDVGSERDGGDSQDHTEITVNKYSQDQKNEGLQKGQSGFCILCNINPLFKSRDLQSEEPGAQNITKKSFTQNVDPWMDEERVGDKFNYINVYHGTAFPLFLVFLLIYLFTLTVNLLIFLLIFTDSHLHTPMYFFLGTLACLDMSYSSVTVPRMLFDLLTQKRVIAVRDCITQFYFFLFFAVSEISVLAVMSYDRYIAICRPLHYMQIMNQKACVQLVSIMLVLSALYPLLHTLVLTKLSFCKSDALQSFFCDIPQLLQVSCSDTFINVLLIFLFGILLGAVFLGVTFYPYISIIMTVLKIPSKNMRSKAFSTCSSHLTVVFIFYTTIFFNYFSPNAKYHVIEDKVSSVFYATLTPCLNPVIYSLRNQELKTSLRRALHRL</sequence>
<dbReference type="InterPro" id="IPR000725">
    <property type="entry name" value="Olfact_rcpt"/>
</dbReference>
<gene>
    <name evidence="17" type="primary">or5ar43</name>
    <name evidence="16" type="synonym">LOC116407790</name>
</gene>
<keyword evidence="7 11" id="KW-0297">G-protein coupled receptor</keyword>
<accession>A0A8J1IVP8</accession>
<evidence type="ECO:0000256" key="2">
    <source>
        <dbReference type="ARBA" id="ARBA00010663"/>
    </source>
</evidence>
<dbReference type="OrthoDB" id="10254436at2759"/>
<evidence type="ECO:0000256" key="8">
    <source>
        <dbReference type="ARBA" id="ARBA00023136"/>
    </source>
</evidence>
<dbReference type="GO" id="GO:0005549">
    <property type="term" value="F:odorant binding"/>
    <property type="evidence" value="ECO:0000318"/>
    <property type="project" value="GO_Central"/>
</dbReference>
<dbReference type="FunFam" id="1.10.1220.70:FF:000001">
    <property type="entry name" value="Olfactory receptor"/>
    <property type="match status" value="1"/>
</dbReference>
<feature type="transmembrane region" description="Helical" evidence="12">
    <location>
        <begin position="348"/>
        <end position="367"/>
    </location>
</feature>
<dbReference type="PANTHER" id="PTHR26452">
    <property type="entry name" value="OLFACTORY RECEPTOR"/>
    <property type="match status" value="1"/>
</dbReference>
<dbReference type="KEGG" id="xtr:116407790"/>
<evidence type="ECO:0000256" key="10">
    <source>
        <dbReference type="ARBA" id="ARBA00023224"/>
    </source>
</evidence>
<keyword evidence="5 12" id="KW-0552">Olfaction</keyword>
<dbReference type="SUPFAM" id="SSF81321">
    <property type="entry name" value="Family A G protein-coupled receptor-like"/>
    <property type="match status" value="1"/>
</dbReference>
<evidence type="ECO:0000256" key="3">
    <source>
        <dbReference type="ARBA" id="ARBA00022475"/>
    </source>
</evidence>
<dbReference type="Pfam" id="PF13853">
    <property type="entry name" value="7tm_4"/>
    <property type="match status" value="1"/>
</dbReference>
<evidence type="ECO:0000259" key="14">
    <source>
        <dbReference type="PROSITE" id="PS50262"/>
    </source>
</evidence>
<dbReference type="OMA" id="CILCNIN"/>
<dbReference type="GO" id="GO:0005886">
    <property type="term" value="C:plasma membrane"/>
    <property type="evidence" value="ECO:0007669"/>
    <property type="project" value="UniProtKB-SubCell"/>
</dbReference>
<feature type="region of interest" description="Disordered" evidence="13">
    <location>
        <begin position="1"/>
        <end position="20"/>
    </location>
</feature>
<evidence type="ECO:0000256" key="1">
    <source>
        <dbReference type="ARBA" id="ARBA00004651"/>
    </source>
</evidence>
<evidence type="ECO:0000256" key="4">
    <source>
        <dbReference type="ARBA" id="ARBA00022692"/>
    </source>
</evidence>
<comment type="similarity">
    <text evidence="2 11">Belongs to the G-protein coupled receptor 1 family.</text>
</comment>
<keyword evidence="10 11" id="KW-0807">Transducer</keyword>
<reference evidence="16" key="1">
    <citation type="submission" date="2025-08" db="UniProtKB">
        <authorList>
            <consortium name="RefSeq"/>
        </authorList>
    </citation>
    <scope>IDENTIFICATION</scope>
    <source>
        <strain evidence="16">Nigerian</strain>
        <tissue evidence="16">Liver and blood</tissue>
    </source>
</reference>
<dbReference type="GO" id="GO:0004930">
    <property type="term" value="F:G protein-coupled receptor activity"/>
    <property type="evidence" value="ECO:0007669"/>
    <property type="project" value="UniProtKB-KW"/>
</dbReference>
<evidence type="ECO:0000256" key="5">
    <source>
        <dbReference type="ARBA" id="ARBA00022725"/>
    </source>
</evidence>